<sequence length="88" mass="10084">MAAAYNQSLTRKPREAMPSLTDLLERVERLLLRHDELKRTNALLQEQVLHLSQERDSLRSRLNAARGRIDALLERLPVDNEAGKNPNS</sequence>
<protein>
    <submittedName>
        <fullName evidence="2">FtsZ-binding cell division protein ZapB</fullName>
    </submittedName>
</protein>
<evidence type="ECO:0000313" key="3">
    <source>
        <dbReference type="Proteomes" id="UP000562027"/>
    </source>
</evidence>
<proteinExistence type="predicted"/>
<organism evidence="2 3">
    <name type="scientific">Roseateles oligotrophus</name>
    <dbReference type="NCBI Taxonomy" id="1769250"/>
    <lineage>
        <taxon>Bacteria</taxon>
        <taxon>Pseudomonadati</taxon>
        <taxon>Pseudomonadota</taxon>
        <taxon>Betaproteobacteria</taxon>
        <taxon>Burkholderiales</taxon>
        <taxon>Sphaerotilaceae</taxon>
        <taxon>Roseateles</taxon>
    </lineage>
</organism>
<feature type="coiled-coil region" evidence="1">
    <location>
        <begin position="20"/>
        <end position="75"/>
    </location>
</feature>
<accession>A0A840LE14</accession>
<gene>
    <name evidence="2" type="ORF">HNP55_003449</name>
</gene>
<dbReference type="AlphaFoldDB" id="A0A840LE14"/>
<evidence type="ECO:0000313" key="2">
    <source>
        <dbReference type="EMBL" id="MBB4844903.1"/>
    </source>
</evidence>
<keyword evidence="3" id="KW-1185">Reference proteome</keyword>
<comment type="caution">
    <text evidence="2">The sequence shown here is derived from an EMBL/GenBank/DDBJ whole genome shotgun (WGS) entry which is preliminary data.</text>
</comment>
<dbReference type="RefSeq" id="WP_409993753.1">
    <property type="nucleotide sequence ID" value="NZ_JACHLP010000007.1"/>
</dbReference>
<dbReference type="GO" id="GO:0051301">
    <property type="term" value="P:cell division"/>
    <property type="evidence" value="ECO:0007669"/>
    <property type="project" value="UniProtKB-KW"/>
</dbReference>
<reference evidence="2 3" key="1">
    <citation type="submission" date="2020-08" db="EMBL/GenBank/DDBJ databases">
        <title>Functional genomics of gut bacteria from endangered species of beetles.</title>
        <authorList>
            <person name="Carlos-Shanley C."/>
        </authorList>
    </citation>
    <scope>NUCLEOTIDE SEQUENCE [LARGE SCALE GENOMIC DNA]</scope>
    <source>
        <strain evidence="2 3">S00239</strain>
    </source>
</reference>
<keyword evidence="2" id="KW-0132">Cell division</keyword>
<keyword evidence="1" id="KW-0175">Coiled coil</keyword>
<dbReference type="EMBL" id="JACHLP010000007">
    <property type="protein sequence ID" value="MBB4844903.1"/>
    <property type="molecule type" value="Genomic_DNA"/>
</dbReference>
<name>A0A840LE14_9BURK</name>
<evidence type="ECO:0000256" key="1">
    <source>
        <dbReference type="SAM" id="Coils"/>
    </source>
</evidence>
<dbReference type="Proteomes" id="UP000562027">
    <property type="component" value="Unassembled WGS sequence"/>
</dbReference>
<keyword evidence="2" id="KW-0131">Cell cycle</keyword>